<geneLocation type="plasmid" evidence="5">
    <name>pAR060302</name>
</geneLocation>
<evidence type="ECO:0000313" key="3">
    <source>
        <dbReference type="EMBL" id="ADM62441.1"/>
    </source>
</evidence>
<organism evidence="2">
    <name type="scientific">Escherichia coli</name>
    <dbReference type="NCBI Taxonomy" id="562"/>
    <lineage>
        <taxon>Bacteria</taxon>
        <taxon>Pseudomonadati</taxon>
        <taxon>Pseudomonadota</taxon>
        <taxon>Gammaproteobacteria</taxon>
        <taxon>Enterobacterales</taxon>
        <taxon>Enterobacteriaceae</taxon>
        <taxon>Escherichia</taxon>
    </lineage>
</organism>
<evidence type="ECO:0000313" key="4">
    <source>
        <dbReference type="EMBL" id="ADM62758.1"/>
    </source>
</evidence>
<gene>
    <name evidence="4" type="ORF">pAPEC1990_61_44</name>
    <name evidence="5" type="ORF">pAR060302_45</name>
    <name evidence="2" type="ORF">pO103_82</name>
    <name evidence="3" type="ORF">pPG010208_48</name>
</gene>
<sequence>MTSGQATPRPLSQMRRSRSPASSPRREAGAIFAKACPSPRRKTKSPDSPPLTGNQSECDSPKKILVRFNGGSFSFLMKREYREISRMCS</sequence>
<keyword evidence="2" id="KW-0614">Plasmid</keyword>
<dbReference type="EMBL" id="HQ023863">
    <property type="protein sequence ID" value="ADM62758.1"/>
    <property type="molecule type" value="Genomic_DNA"/>
</dbReference>
<evidence type="ECO:0000313" key="5">
    <source>
        <dbReference type="EMBL" id="ADM62931.1"/>
    </source>
</evidence>
<reference evidence="2" key="1">
    <citation type="journal article" date="2010" name="Infect. Immun.">
        <title>Sequence analysis and characterization of a transferable hybrid plasmid encoding multidrug resistance and enabling zoonotic potential for extraintestinal Escherichia coli.</title>
        <authorList>
            <person name="Johnson T.J."/>
            <person name="Jordan D."/>
            <person name="Kariyawasam S."/>
            <person name="Stell A.L."/>
            <person name="Bell N.P."/>
            <person name="Wannemuehler Y.M."/>
            <person name="Alarcon C.F."/>
            <person name="Li G."/>
            <person name="Tivendale K.A."/>
            <person name="Logue C.M."/>
            <person name="Nolan L.K."/>
        </authorList>
    </citation>
    <scope>NUCLEOTIDE SEQUENCE [LARGE SCALE GENOMIC DNA]</scope>
    <source>
        <strain evidence="2">APEC O103</strain>
        <plasmid evidence="2">pAPEC-O103-ColBM</plasmid>
    </source>
</reference>
<feature type="region of interest" description="Disordered" evidence="1">
    <location>
        <begin position="1"/>
        <end position="60"/>
    </location>
</feature>
<name>B7JCH5_ECOLX</name>
<geneLocation type="plasmid" evidence="3">
    <name>pPG010208</name>
</geneLocation>
<evidence type="ECO:0000256" key="1">
    <source>
        <dbReference type="SAM" id="MobiDB-lite"/>
    </source>
</evidence>
<dbReference type="EMBL" id="HQ023861">
    <property type="protein sequence ID" value="ADM62441.1"/>
    <property type="molecule type" value="Genomic_DNA"/>
</dbReference>
<evidence type="ECO:0000313" key="2">
    <source>
        <dbReference type="EMBL" id="ACJ63567.1"/>
    </source>
</evidence>
<geneLocation type="plasmid" evidence="4">
    <name>pAPEC1990_61</name>
</geneLocation>
<accession>B7JCH5</accession>
<protein>
    <submittedName>
        <fullName evidence="2">Uncharacterized protein</fullName>
    </submittedName>
</protein>
<dbReference type="AlphaFoldDB" id="B7JCH5"/>
<dbReference type="EMBL" id="CP001232">
    <property type="protein sequence ID" value="ACJ63567.1"/>
    <property type="molecule type" value="Genomic_DNA"/>
</dbReference>
<dbReference type="EMBL" id="HQ023864">
    <property type="protein sequence ID" value="ADM62931.1"/>
    <property type="molecule type" value="Genomic_DNA"/>
</dbReference>
<geneLocation type="plasmid" evidence="2">
    <name>pAPEC-O103-ColBM</name>
</geneLocation>
<reference evidence="3" key="2">
    <citation type="submission" date="2010-07" db="EMBL/GenBank/DDBJ databases">
        <authorList>
            <person name="Fernandez-Alarcon C.L."/>
            <person name="Johnson T.J."/>
            <person name="Nolan L.K."/>
            <person name="Singer R.S."/>
        </authorList>
    </citation>
    <scope>NUCLEOTIDE SEQUENCE</scope>
    <source>
        <strain evidence="4">APEC1990_61</strain>
        <strain evidence="5">AR060302</strain>
        <strain evidence="3">PG010208</strain>
        <plasmid evidence="4">pAPEC1990_61</plasmid>
        <plasmid evidence="5">pAR060302</plasmid>
        <plasmid evidence="3">pPG010208</plasmid>
    </source>
</reference>
<proteinExistence type="predicted"/>
<reference evidence="3" key="3">
    <citation type="journal article" date="2011" name="PLoS ONE">
        <title>Comparative Genomics of Multidrug Resistance-Encoding IncA/C Plasmids from Commensal and Pathogenic Escherichia coli from Multiple Animal Sources.</title>
        <authorList>
            <person name="Fernandez-Alarcon C."/>
            <person name="Singer R.S."/>
            <person name="Johnson T.J."/>
        </authorList>
    </citation>
    <scope>NUCLEOTIDE SEQUENCE</scope>
    <source>
        <strain evidence="4">APEC1990_61</strain>
        <strain evidence="5">AR060302</strain>
        <strain evidence="3">PG010208</strain>
        <plasmid evidence="4">pAPEC1990_61</plasmid>
        <plasmid evidence="5">pAR060302</plasmid>
        <plasmid evidence="3">pPG010208</plasmid>
    </source>
</reference>